<dbReference type="Proteomes" id="UP000674143">
    <property type="component" value="Unassembled WGS sequence"/>
</dbReference>
<accession>A0A836I0A0</accession>
<dbReference type="SMR" id="A0A836I0A0"/>
<dbReference type="GeneID" id="92362520"/>
<comment type="caution">
    <text evidence="4">The sequence shown here is derived from an EMBL/GenBank/DDBJ whole genome shotgun (WGS) entry which is preliminary data.</text>
</comment>
<feature type="region of interest" description="Disordered" evidence="3">
    <location>
        <begin position="545"/>
        <end position="567"/>
    </location>
</feature>
<feature type="region of interest" description="Disordered" evidence="3">
    <location>
        <begin position="420"/>
        <end position="450"/>
    </location>
</feature>
<gene>
    <name evidence="4" type="ORF">LSCM4_06671</name>
</gene>
<dbReference type="InterPro" id="IPR039902">
    <property type="entry name" value="CCDC148/CCDC112"/>
</dbReference>
<feature type="coiled-coil region" evidence="2">
    <location>
        <begin position="20"/>
        <end position="99"/>
    </location>
</feature>
<evidence type="ECO:0000313" key="5">
    <source>
        <dbReference type="Proteomes" id="UP000674143"/>
    </source>
</evidence>
<keyword evidence="5" id="KW-1185">Reference proteome</keyword>
<feature type="coiled-coil region" evidence="2">
    <location>
        <begin position="321"/>
        <end position="366"/>
    </location>
</feature>
<dbReference type="RefSeq" id="XP_067065297.1">
    <property type="nucleotide sequence ID" value="XM_067208586.1"/>
</dbReference>
<keyword evidence="1 2" id="KW-0175">Coiled coil</keyword>
<dbReference type="AlphaFoldDB" id="A0A836I0A0"/>
<sequence length="567" mass="63618">MRGSTRANAFSDADAQGAVLEEWKRRSAKSKEAARSLRQKVQQLKSDAEACRRACQWMNERDALDREQEACEAALEAMERSLGEELSDAESERRRLELSALKALLSQQLAEVGAVWRASAAKQPQNICSSAAAADQISRIRDWIAAELTKCEASMMELATPSAGLEPQANTVAECRSAAQQAQQRFEALCESYHPAQQLRDTFEAALRSAKEETLTRIRDASVLAAAATPPNILRTVGLIVKMGQYARKFEISAATLNALTERVLLVYPCMPVADVRTAIEEAMALRKARALSQAATSDFQRANASLLSSCESAFIVAQQMAKQRQEKTEAARKRVAAQNRRHAHLTEERAAYEAVLRQRQSFEEQMQAEAAAKEKALLAKRAIEFQERLRLFEAYEVQQLALRQKERELAELKAQALEEEKAARMRRNEERVEYRRQREEQRQNEQKKREQELAALQAKKQEALQRFFASVDKEIGVEADPQRLLKATSSSAQTEQYTTLAQATKPPITGFSDEQIMKDPRVRLYHALLAAGLHTTPYGREVATRGYHVSPAQQASEGNPLRSEFP</sequence>
<dbReference type="EMBL" id="JAFHLR010000010">
    <property type="protein sequence ID" value="KAG5485713.1"/>
    <property type="molecule type" value="Genomic_DNA"/>
</dbReference>
<dbReference type="KEGG" id="loi:92362520"/>
<name>A0A836I0A0_9TRYP</name>
<reference evidence="5" key="1">
    <citation type="journal article" date="2021" name="Microbiol. Resour. Announc.">
        <title>LGAAP: Leishmaniinae Genome Assembly and Annotation Pipeline.</title>
        <authorList>
            <person name="Almutairi H."/>
            <person name="Urbaniak M.D."/>
            <person name="Bates M.D."/>
            <person name="Jariyapan N."/>
            <person name="Kwakye-Nuako G."/>
            <person name="Thomaz-Soccol V."/>
            <person name="Al-Salem W.S."/>
            <person name="Dillon R.J."/>
            <person name="Bates P.A."/>
            <person name="Gatherer D."/>
        </authorList>
    </citation>
    <scope>NUCLEOTIDE SEQUENCE [LARGE SCALE GENOMIC DNA]</scope>
</reference>
<protein>
    <submittedName>
        <fullName evidence="4">Uncharacterized protein</fullName>
    </submittedName>
</protein>
<evidence type="ECO:0000256" key="2">
    <source>
        <dbReference type="SAM" id="Coils"/>
    </source>
</evidence>
<proteinExistence type="predicted"/>
<organism evidence="4 5">
    <name type="scientific">Leishmania orientalis</name>
    <dbReference type="NCBI Taxonomy" id="2249476"/>
    <lineage>
        <taxon>Eukaryota</taxon>
        <taxon>Discoba</taxon>
        <taxon>Euglenozoa</taxon>
        <taxon>Kinetoplastea</taxon>
        <taxon>Metakinetoplastina</taxon>
        <taxon>Trypanosomatida</taxon>
        <taxon>Trypanosomatidae</taxon>
        <taxon>Leishmaniinae</taxon>
        <taxon>Leishmania</taxon>
    </lineage>
</organism>
<evidence type="ECO:0000256" key="3">
    <source>
        <dbReference type="SAM" id="MobiDB-lite"/>
    </source>
</evidence>
<evidence type="ECO:0000256" key="1">
    <source>
        <dbReference type="ARBA" id="ARBA00023054"/>
    </source>
</evidence>
<evidence type="ECO:0000313" key="4">
    <source>
        <dbReference type="EMBL" id="KAG5485713.1"/>
    </source>
</evidence>
<dbReference type="PANTHER" id="PTHR21549:SF1">
    <property type="entry name" value="COILED-COIL DOMAIN-CONTAINING PROTEIN 148"/>
    <property type="match status" value="1"/>
</dbReference>
<dbReference type="PANTHER" id="PTHR21549">
    <property type="entry name" value="MUTATED IN BLADDER CANCER 1"/>
    <property type="match status" value="1"/>
</dbReference>
<reference evidence="5" key="2">
    <citation type="journal article" date="2021" name="Sci. Data">
        <title>Chromosome-scale genome sequencing, assembly and annotation of six genomes from subfamily Leishmaniinae.</title>
        <authorList>
            <person name="Almutairi H."/>
            <person name="Urbaniak M.D."/>
            <person name="Bates M.D."/>
            <person name="Jariyapan N."/>
            <person name="Kwakye-Nuako G."/>
            <person name="Thomaz Soccol V."/>
            <person name="Al-Salem W.S."/>
            <person name="Dillon R.J."/>
            <person name="Bates P.A."/>
            <person name="Gatherer D."/>
        </authorList>
    </citation>
    <scope>NUCLEOTIDE SEQUENCE [LARGE SCALE GENOMIC DNA]</scope>
</reference>